<dbReference type="OrthoDB" id="6192129at2"/>
<dbReference type="PATRIC" id="fig|1116213.3.peg.523"/>
<dbReference type="KEGG" id="mhb:MHM_04820"/>
<dbReference type="EMBL" id="HE613254">
    <property type="protein sequence ID" value="CCE67000.1"/>
    <property type="molecule type" value="Genomic_DNA"/>
</dbReference>
<protein>
    <submittedName>
        <fullName evidence="1">Uncharacterized protein</fullName>
    </submittedName>
</protein>
<accession>G8C3V2</accession>
<name>G8C3V2_9MOLU</name>
<gene>
    <name evidence="1" type="ORF">MHM_04820</name>
</gene>
<sequence length="215" mass="23957">MHFSPKFLWGGALGVTGASVVTGVPIISKFARNSTQSRQSLITEGTNEALPVRLVGCNLESSPGGRKINYGNSKTKDVCWRAQDVVEKQQEANELLRLGWNNVGTWAKLGLEGWKAYCRPKSEGGEESNLWISKPSDEACDGLEIMWLESSKSGVFLNKHREGGVVRVRLCQRDCWVGNYLNSGGELNQWASENSNNWREVEFYDTPLLNRTVSM</sequence>
<organism evidence="1">
    <name type="scientific">Candidatus Mycoplasma haematominutum 'Birmingham 1'</name>
    <dbReference type="NCBI Taxonomy" id="1116213"/>
    <lineage>
        <taxon>Bacteria</taxon>
        <taxon>Bacillati</taxon>
        <taxon>Mycoplasmatota</taxon>
        <taxon>Mollicutes</taxon>
        <taxon>Mycoplasmataceae</taxon>
        <taxon>Mycoplasma</taxon>
    </lineage>
</organism>
<evidence type="ECO:0000313" key="1">
    <source>
        <dbReference type="EMBL" id="CCE67000.1"/>
    </source>
</evidence>
<reference evidence="1" key="1">
    <citation type="submission" date="2011-11" db="EMBL/GenBank/DDBJ databases">
        <title>Complete genome sequence of Candidatus Mycoplasma haemominutum.</title>
        <authorList>
            <person name="Barker E.N."/>
            <person name="Darby A.C."/>
            <person name="Helps C.R."/>
            <person name="Peters I.R."/>
            <person name="Hughes M.A."/>
            <person name="Radford A.D."/>
            <person name="Novacco M."/>
            <person name="Boretti F."/>
            <person name="Hofmann-Lehmann R."/>
            <person name="Tasker S."/>
        </authorList>
    </citation>
    <scope>NUCLEOTIDE SEQUENCE</scope>
    <source>
        <strain evidence="1">Birmingham 1</strain>
    </source>
</reference>
<dbReference type="AlphaFoldDB" id="G8C3V2"/>
<proteinExistence type="predicted"/>
<dbReference type="HOGENOM" id="CLU_107062_1_0_14"/>
<reference evidence="1" key="2">
    <citation type="submission" date="2011-11" db="EMBL/GenBank/DDBJ databases">
        <authorList>
            <person name="Barker E."/>
        </authorList>
    </citation>
    <scope>NUCLEOTIDE SEQUENCE</scope>
    <source>
        <strain evidence="1">Birmingham 1</strain>
    </source>
</reference>